<dbReference type="AlphaFoldDB" id="A0A8J3UHR3"/>
<dbReference type="PRINTS" id="PR01950">
    <property type="entry name" value="LANCSUPER"/>
</dbReference>
<dbReference type="PIRSF" id="PIRSF037228">
    <property type="entry name" value="Lant_mod_RumM"/>
    <property type="match status" value="1"/>
</dbReference>
<dbReference type="InterPro" id="IPR025410">
    <property type="entry name" value="Lant_dehyd"/>
</dbReference>
<dbReference type="Proteomes" id="UP000644610">
    <property type="component" value="Unassembled WGS sequence"/>
</dbReference>
<name>A0A8J3UHR3_9ACTN</name>
<keyword evidence="1" id="KW-0479">Metal-binding</keyword>
<dbReference type="InterPro" id="IPR017146">
    <property type="entry name" value="Lanti_2_LanM"/>
</dbReference>
<dbReference type="RefSeq" id="WP_203971083.1">
    <property type="nucleotide sequence ID" value="NZ_BAAAKY010000005.1"/>
</dbReference>
<dbReference type="SMART" id="SM01260">
    <property type="entry name" value="LANC_like"/>
    <property type="match status" value="1"/>
</dbReference>
<dbReference type="SUPFAM" id="SSF158745">
    <property type="entry name" value="LanC-like"/>
    <property type="match status" value="1"/>
</dbReference>
<feature type="region of interest" description="Disordered" evidence="2">
    <location>
        <begin position="1"/>
        <end position="20"/>
    </location>
</feature>
<dbReference type="Gene3D" id="1.50.10.10">
    <property type="match status" value="1"/>
</dbReference>
<dbReference type="GO" id="GO:0005975">
    <property type="term" value="P:carbohydrate metabolic process"/>
    <property type="evidence" value="ECO:0007669"/>
    <property type="project" value="InterPro"/>
</dbReference>
<reference evidence="4" key="1">
    <citation type="submission" date="2021-01" db="EMBL/GenBank/DDBJ databases">
        <title>Whole genome shotgun sequence of Planotetraspora silvatica NBRC 100141.</title>
        <authorList>
            <person name="Komaki H."/>
            <person name="Tamura T."/>
        </authorList>
    </citation>
    <scope>NUCLEOTIDE SEQUENCE</scope>
    <source>
        <strain evidence="4">NBRC 100141</strain>
    </source>
</reference>
<gene>
    <name evidence="4" type="ORF">Psi02_03710</name>
</gene>
<dbReference type="CDD" id="cd04792">
    <property type="entry name" value="LanM-like"/>
    <property type="match status" value="1"/>
</dbReference>
<keyword evidence="5" id="KW-1185">Reference proteome</keyword>
<dbReference type="GO" id="GO:0031179">
    <property type="term" value="P:peptide modification"/>
    <property type="evidence" value="ECO:0007669"/>
    <property type="project" value="InterPro"/>
</dbReference>
<dbReference type="EMBL" id="BOOQ01000002">
    <property type="protein sequence ID" value="GII43947.1"/>
    <property type="molecule type" value="Genomic_DNA"/>
</dbReference>
<dbReference type="Pfam" id="PF05147">
    <property type="entry name" value="LANC_like"/>
    <property type="match status" value="1"/>
</dbReference>
<accession>A0A8J3UHR3</accession>
<comment type="caution">
    <text evidence="4">The sequence shown here is derived from an EMBL/GenBank/DDBJ whole genome shotgun (WGS) entry which is preliminary data.</text>
</comment>
<organism evidence="4 5">
    <name type="scientific">Planotetraspora silvatica</name>
    <dbReference type="NCBI Taxonomy" id="234614"/>
    <lineage>
        <taxon>Bacteria</taxon>
        <taxon>Bacillati</taxon>
        <taxon>Actinomycetota</taxon>
        <taxon>Actinomycetes</taxon>
        <taxon>Streptosporangiales</taxon>
        <taxon>Streptosporangiaceae</taxon>
        <taxon>Planotetraspora</taxon>
    </lineage>
</organism>
<proteinExistence type="predicted"/>
<dbReference type="InterPro" id="IPR012341">
    <property type="entry name" value="6hp_glycosidase-like_sf"/>
</dbReference>
<feature type="binding site" evidence="1">
    <location>
        <position position="985"/>
    </location>
    <ligand>
        <name>Zn(2+)</name>
        <dbReference type="ChEBI" id="CHEBI:29105"/>
    </ligand>
</feature>
<keyword evidence="1" id="KW-0862">Zinc</keyword>
<evidence type="ECO:0000313" key="5">
    <source>
        <dbReference type="Proteomes" id="UP000644610"/>
    </source>
</evidence>
<dbReference type="NCBIfam" id="TIGR03897">
    <property type="entry name" value="lanti_2_LanM"/>
    <property type="match status" value="1"/>
</dbReference>
<dbReference type="InterPro" id="IPR007822">
    <property type="entry name" value="LANC-like"/>
</dbReference>
<feature type="domain" description="Lantibiotic biosynthesis protein dehydration" evidence="3">
    <location>
        <begin position="245"/>
        <end position="625"/>
    </location>
</feature>
<evidence type="ECO:0000259" key="3">
    <source>
        <dbReference type="Pfam" id="PF13575"/>
    </source>
</evidence>
<dbReference type="Pfam" id="PF13575">
    <property type="entry name" value="DUF4135"/>
    <property type="match status" value="1"/>
</dbReference>
<evidence type="ECO:0000313" key="4">
    <source>
        <dbReference type="EMBL" id="GII43947.1"/>
    </source>
</evidence>
<evidence type="ECO:0000256" key="1">
    <source>
        <dbReference type="PIRSR" id="PIRSR607822-1"/>
    </source>
</evidence>
<protein>
    <submittedName>
        <fullName evidence="4">Lanthionine synthetase</fullName>
    </submittedName>
</protein>
<sequence length="1117" mass="119831">MPPAGSVDAQSPASAAPTLGTTAGLPPHWWAAGLSLAERLRLPGYPVQPAGEERLARAQRRLERWRDSHGLGKDGHFARLLAERDLDTDRLLALLAEDPEDLATRAAAATGRPAWAGIVEAVLEAMPAEPDGHRHHHAPQPEGWEGLAGFVMIISPFVRFAVKRFDSAVREDALDHLGDVAGLGHQMAEVLAERLATLASRTLVLELNVHRVTGRLHGDTPEERFWSFVQHFSSRDALAELMSEYVVLARLLAQACDQAIETHHELLARLAGDRDEIMASIFHGEDPGALVEIQMGGGVGDAHQGGRSVALLRFAGGARLVYKPRPLSVHRHVNDAIGWLDERLPGYDLRSLNVLDRRRYGWVEFVDYASCADDDETRWFYRRQGALLALLYALDGADFHYENLIAAGDQPVLVDLEAVFHPEVRRPSRLGWMNDDPAAFVLGKSVSRIGLLPAIVWNEDGDVLDMGGIGGDAGQTMPFKVPGWSGSGTDEMRLTRENAAFPGSRNRPSVGGQVADPTHFIDDLMTGFRAGYQAIAAHRDDLLEHGGLLGRFADDEIRVVMRATRLYGSVLMESTHPDVLRDALDRDRIFDFLWALAALDPVRRSLVPMELEELWAGDIPLFTTRPASRDLWSGRGTRARDLLDRDSLSRSTGKIRGMGPQDLTQQEWIIQASMATRPDRAAIIGAPSSARHSTPPSPRLDPERVVAAVRRIADQLAEQALGDGERVSWLGVDQAQASQSRWEVNPLGTDLYNGIPGVAVFLVQAAAVTGDDRYADLARRAMTPLPQIVDSLVDPAPGSLTPTCGAFFGHSGLAYSLTHLSGALGDPALRDMIEPLVNALAASIPADETLDVVGGAAGALAALLAVHESTGLPVALRLAGACGDRLVETAGPQEQGVAWPGTARGGPPLSGFSHGTAGIGWALARLAAVAGDSAAQARYAATAHAAFAYERGQYDSRIGNWPDHRSLPGRPTRDDGLPDHMQAWCHGAPGIGLARADVLRRGAAGAEALNGDLDLALASFLAGPVADNGHSLCHGELGNLELLTTAIDAGRTHLTEARDRRLGVVLDQLDAGPRCGTPGGVPTPSLMCGLAGIGHGLLRHTFPDRVPSLLLLQPPID</sequence>
<evidence type="ECO:0000256" key="2">
    <source>
        <dbReference type="SAM" id="MobiDB-lite"/>
    </source>
</evidence>
<dbReference type="GO" id="GO:0046872">
    <property type="term" value="F:metal ion binding"/>
    <property type="evidence" value="ECO:0007669"/>
    <property type="project" value="UniProtKB-KW"/>
</dbReference>